<feature type="coiled-coil region" evidence="1">
    <location>
        <begin position="614"/>
        <end position="641"/>
    </location>
</feature>
<feature type="coiled-coil region" evidence="1">
    <location>
        <begin position="1316"/>
        <end position="1373"/>
    </location>
</feature>
<dbReference type="EMBL" id="LR134289">
    <property type="protein sequence ID" value="VEE10731.1"/>
    <property type="molecule type" value="Genomic_DNA"/>
</dbReference>
<feature type="coiled-coil region" evidence="1">
    <location>
        <begin position="1153"/>
        <end position="1238"/>
    </location>
</feature>
<dbReference type="InterPro" id="IPR013491">
    <property type="entry name" value="Tape_meas_N"/>
</dbReference>
<reference evidence="3 4" key="1">
    <citation type="submission" date="2018-12" db="EMBL/GenBank/DDBJ databases">
        <authorList>
            <consortium name="Pathogen Informatics"/>
        </authorList>
    </citation>
    <scope>NUCLEOTIDE SEQUENCE [LARGE SCALE GENOMIC DNA]</scope>
    <source>
        <strain evidence="3 4">NCTC11432</strain>
    </source>
</reference>
<dbReference type="STRING" id="525257.HMPREF0204_11349"/>
<proteinExistence type="predicted"/>
<dbReference type="RefSeq" id="WP_002984502.1">
    <property type="nucleotide sequence ID" value="NZ_CP068486.1"/>
</dbReference>
<feature type="domain" description="Tape measure protein N-terminal" evidence="2">
    <location>
        <begin position="70"/>
        <end position="255"/>
    </location>
</feature>
<evidence type="ECO:0000256" key="1">
    <source>
        <dbReference type="SAM" id="Coils"/>
    </source>
</evidence>
<protein>
    <submittedName>
        <fullName evidence="3">Chromosome segregation protein SMC</fullName>
    </submittedName>
</protein>
<dbReference type="GeneID" id="93023742"/>
<evidence type="ECO:0000259" key="2">
    <source>
        <dbReference type="Pfam" id="PF20155"/>
    </source>
</evidence>
<evidence type="ECO:0000313" key="3">
    <source>
        <dbReference type="EMBL" id="VEE10731.1"/>
    </source>
</evidence>
<keyword evidence="1" id="KW-0175">Coiled coil</keyword>
<dbReference type="Proteomes" id="UP000279227">
    <property type="component" value="Chromosome"/>
</dbReference>
<dbReference type="KEGG" id="cgle:NCTC11432_04355"/>
<name>A0A448B815_CHRGE</name>
<dbReference type="PANTHER" id="PTHR45615">
    <property type="entry name" value="MYOSIN HEAVY CHAIN, NON-MUSCLE"/>
    <property type="match status" value="1"/>
</dbReference>
<dbReference type="Pfam" id="PF20155">
    <property type="entry name" value="TMP_3"/>
    <property type="match status" value="1"/>
</dbReference>
<gene>
    <name evidence="3" type="ORF">NCTC11432_04355</name>
</gene>
<sequence>MNNVGGALNFNATLNLDEWRRNVTQIRRDILGLNQQTQQQTSQMDTAFRNLSVGVASYFSVHVVRDFINELITVRGEFQQMENAIETITGSTSQMNKLMDEWKELTLRSPFRLSEIGQAGKQLLAYGIDVNKVTHDIEMLANVASGVSAPIGDIAYVYGTLKTQGRAYTRDILQFTMRGIPLMDELAKVMNVNVSELKGLIEAGKVGFPEVEKAMNRLTSEGGKFNNLIAKQATTLTGSVNRLKHEFELMLNEIGTNNENILKGGIDAVTHLIENYQEVGRVLLTLIEIYGIYRTALLVTTAIQKASIAVEAIKTWISLARSIRTAADAQALFNLTAKANPYTLIITVIGALIAITYNYRQELGELTGLIEEQTNSQKAQEEVMSEYHRNFAKGVNETKANISELISIINNESSTLEMRKAAYEKLIKIDQTFIGVLDGQYKATNRLGQALEFVTSKIDAFAMAQAKAAASRKILEQSFEEQFKRDALKVQADAAQKEADKWKKMDEDARKAGKASLEYMKNAYDAEKRRDKLLEQLEKQRKVANEKTGISNTIIRSNQQEINQKTKVLRQLEQEVKLGKLSGEQLELKKKQIEKLTYELSGFKPQIIQTPEEIKKSEGWAERIKAQIEELEAQAQKAPTQAAYQAIRNRIDKLNELLNPKKNKQENQLAEILPEGSIKELERRAQLLNDAIDTSVNGIVKLRKLDKFGHDKDKKGNPFLTGETVSTEEAYRRLQQLQDEIDSKRYKSNKDRLDETKTQFENYYSIASYYGKEIADKQYAPLVSKSRNYLQYVEGEVNAIEKRIEAGEKLSKSDQEYLVMLRKEMDSLNGFEEPIEAFKREFENTLKLMPSYVDQIDAIDKAIDDAFQKEGGNSKQFLDQKKYLEELRRNAVQSQKEQYAQFINDHQTFEQRKAEITKKYDDIRLKIQKANVSDLEKTRQTDEANKAQAKDISSMSVELFQKTDLWVKAFGDLERVGPRTLRKMRDEFKNYLDSDAAKALRPDDLKTVQDVYTKLDETVKSRNPFQAIGVAIDRYKQKKKELNEIEKTSGKTGDKYNEKLDETNGALKEIFEVSSAAVSGVAGFASGLGSALGMLSEESQQALKDVEKLVEGVSNAVAGYFSGNYGQMAGGIVQMVMSISSLISGDNAREKNIREWQRAIDGLKNAYEDLQRTIEKTAGEASITQQRALIANLKQQQQTLNQMRDSEFNKKRRDDDKIASFTQQIDDINRKIEDLVENFKQSVTTVEFKDLSKQLAQSLIDAFSQGEDAAKSFDNVVNDVMRNAVSNALRIKILEPAVQSMVDKLYASMGYGNGDTSQITNEIKQLEKEIEDTQLIIDTSGNFQEVKGAKGYLMQLQQKVNELKERLAQSDVGGSFDGLTKEERDKIKAMGEEAMKKYLEALKQYQDLFGQSAENAQGLKGDIKGITEKTAGALEGQFNAMRINVAEALKIHRENQNVFKNQLMQLTQIESNTRNLVQMRKDLSELNSKVKNSLAGI</sequence>
<dbReference type="OrthoDB" id="1219342at2"/>
<accession>A0A448B815</accession>
<organism evidence="3 4">
    <name type="scientific">Chryseobacterium gleum</name>
    <name type="common">Flavobacterium gleum</name>
    <dbReference type="NCBI Taxonomy" id="250"/>
    <lineage>
        <taxon>Bacteria</taxon>
        <taxon>Pseudomonadati</taxon>
        <taxon>Bacteroidota</taxon>
        <taxon>Flavobacteriia</taxon>
        <taxon>Flavobacteriales</taxon>
        <taxon>Weeksellaceae</taxon>
        <taxon>Chryseobacterium group</taxon>
        <taxon>Chryseobacterium</taxon>
    </lineage>
</organism>
<feature type="coiled-coil region" evidence="1">
    <location>
        <begin position="485"/>
        <end position="575"/>
    </location>
</feature>
<evidence type="ECO:0000313" key="4">
    <source>
        <dbReference type="Proteomes" id="UP000279227"/>
    </source>
</evidence>
<dbReference type="PANTHER" id="PTHR45615:SF80">
    <property type="entry name" value="GRIP DOMAIN-CONTAINING PROTEIN"/>
    <property type="match status" value="1"/>
</dbReference>